<gene>
    <name evidence="2" type="ORF">IB211_01445</name>
</gene>
<organism evidence="2 3">
    <name type="scientific">Intestinimonas butyriciproducens</name>
    <dbReference type="NCBI Taxonomy" id="1297617"/>
    <lineage>
        <taxon>Bacteria</taxon>
        <taxon>Bacillati</taxon>
        <taxon>Bacillota</taxon>
        <taxon>Clostridia</taxon>
        <taxon>Eubacteriales</taxon>
        <taxon>Intestinimonas</taxon>
    </lineage>
</organism>
<dbReference type="AlphaFoldDB" id="A0A0S2W3B7"/>
<feature type="transmembrane region" description="Helical" evidence="1">
    <location>
        <begin position="90"/>
        <end position="123"/>
    </location>
</feature>
<dbReference type="PATRIC" id="fig|1297617.4.peg.1479"/>
<evidence type="ECO:0000313" key="2">
    <source>
        <dbReference type="EMBL" id="ALP93838.1"/>
    </source>
</evidence>
<keyword evidence="1" id="KW-0472">Membrane</keyword>
<dbReference type="Proteomes" id="UP000064844">
    <property type="component" value="Chromosome"/>
</dbReference>
<proteinExistence type="predicted"/>
<protein>
    <recommendedName>
        <fullName evidence="4">DUF4956 domain-containing protein</fullName>
    </recommendedName>
</protein>
<dbReference type="eggNOG" id="COG1285">
    <property type="taxonomic scope" value="Bacteria"/>
</dbReference>
<keyword evidence="1" id="KW-1133">Transmembrane helix</keyword>
<evidence type="ECO:0008006" key="4">
    <source>
        <dbReference type="Google" id="ProtNLM"/>
    </source>
</evidence>
<dbReference type="KEGG" id="ibu:IB211_01445"/>
<keyword evidence="1" id="KW-0812">Transmembrane</keyword>
<name>A0A0S2W3B7_9FIRM</name>
<dbReference type="InterPro" id="IPR032531">
    <property type="entry name" value="DUF4956"/>
</dbReference>
<dbReference type="EMBL" id="CP011307">
    <property type="protein sequence ID" value="ALP93838.1"/>
    <property type="molecule type" value="Genomic_DNA"/>
</dbReference>
<keyword evidence="3" id="KW-1185">Reference proteome</keyword>
<dbReference type="Pfam" id="PF16316">
    <property type="entry name" value="DUF4956"/>
    <property type="match status" value="1"/>
</dbReference>
<dbReference type="RefSeq" id="WP_338107592.1">
    <property type="nucleotide sequence ID" value="NZ_CP011307.1"/>
</dbReference>
<feature type="transmembrane region" description="Helical" evidence="1">
    <location>
        <begin position="12"/>
        <end position="35"/>
    </location>
</feature>
<evidence type="ECO:0000256" key="1">
    <source>
        <dbReference type="SAM" id="Phobius"/>
    </source>
</evidence>
<sequence>MLESIIGTEITLIAFAVCMAVSLALGLGIAFLCMYKTRYTQSFVVTLAIIPAVVQMVIMLVNGNIGAGVAVAGAFSLVRFRSAPGSAREIGMIFLAMAIGLATGMGYVVLAVLFFVVMAAFVLALSTLRFGAGNEQERELKITIPENLDYEGLFDDLFETYTRSARLERVKTSNMGTLYELDYRVVLRDA</sequence>
<reference evidence="2 3" key="1">
    <citation type="journal article" date="2015" name="Nat. Commun.">
        <title>Production of butyrate from lysine and the Amadori product fructoselysine by a human gut commensal.</title>
        <authorList>
            <person name="Bui T.P."/>
            <person name="Ritari J."/>
            <person name="Boeren S."/>
            <person name="de Waard P."/>
            <person name="Plugge C.M."/>
            <person name="de Vos W.M."/>
        </authorList>
    </citation>
    <scope>NUCLEOTIDE SEQUENCE [LARGE SCALE GENOMIC DNA]</scope>
    <source>
        <strain evidence="2 3">AF211</strain>
    </source>
</reference>
<reference evidence="3" key="2">
    <citation type="submission" date="2015-04" db="EMBL/GenBank/DDBJ databases">
        <title>A butyrogenic pathway from the amino acid lysine in a human gut commensal.</title>
        <authorList>
            <person name="de Vos W.M."/>
            <person name="Bui N.T.P."/>
            <person name="Plugge C.M."/>
            <person name="Ritari J."/>
        </authorList>
    </citation>
    <scope>NUCLEOTIDE SEQUENCE [LARGE SCALE GENOMIC DNA]</scope>
    <source>
        <strain evidence="3">AF211</strain>
    </source>
</reference>
<dbReference type="STRING" id="1297617.IB211_01445"/>
<feature type="transmembrane region" description="Helical" evidence="1">
    <location>
        <begin position="47"/>
        <end position="78"/>
    </location>
</feature>
<accession>A0A0S2W3B7</accession>
<evidence type="ECO:0000313" key="3">
    <source>
        <dbReference type="Proteomes" id="UP000064844"/>
    </source>
</evidence>